<keyword evidence="5 12" id="KW-0235">DNA replication</keyword>
<comment type="subunit">
    <text evidence="12">Monomer. Interacts with DnaB.</text>
</comment>
<evidence type="ECO:0000256" key="8">
    <source>
        <dbReference type="ARBA" id="ARBA00022833"/>
    </source>
</evidence>
<dbReference type="Gene3D" id="3.90.580.10">
    <property type="entry name" value="Zinc finger, CHC2-type domain"/>
    <property type="match status" value="1"/>
</dbReference>
<dbReference type="Pfam" id="PF08275">
    <property type="entry name" value="DNAG_N"/>
    <property type="match status" value="1"/>
</dbReference>
<evidence type="ECO:0000256" key="3">
    <source>
        <dbReference type="ARBA" id="ARBA00022679"/>
    </source>
</evidence>
<comment type="catalytic activity">
    <reaction evidence="12">
        <text>ssDNA + n NTP = ssDNA/pppN(pN)n-1 hybrid + (n-1) diphosphate.</text>
        <dbReference type="EC" id="2.7.7.101"/>
    </reaction>
</comment>
<dbReference type="InterPro" id="IPR016136">
    <property type="entry name" value="DNA_helicase_N/primase_C"/>
</dbReference>
<dbReference type="InterPro" id="IPR050219">
    <property type="entry name" value="DnaG_primase"/>
</dbReference>
<dbReference type="SUPFAM" id="SSF56731">
    <property type="entry name" value="DNA primase core"/>
    <property type="match status" value="1"/>
</dbReference>
<dbReference type="GO" id="GO:0005737">
    <property type="term" value="C:cytoplasm"/>
    <property type="evidence" value="ECO:0007669"/>
    <property type="project" value="TreeGrafter"/>
</dbReference>
<dbReference type="GO" id="GO:0003899">
    <property type="term" value="F:DNA-directed RNA polymerase activity"/>
    <property type="evidence" value="ECO:0007669"/>
    <property type="project" value="UniProtKB-UniRule"/>
</dbReference>
<dbReference type="Pfam" id="PF13155">
    <property type="entry name" value="Toprim_2"/>
    <property type="match status" value="1"/>
</dbReference>
<keyword evidence="4 12" id="KW-0548">Nucleotidyltransferase</keyword>
<dbReference type="InterPro" id="IPR037068">
    <property type="entry name" value="DNA_primase_core_N_sf"/>
</dbReference>
<evidence type="ECO:0000256" key="12">
    <source>
        <dbReference type="HAMAP-Rule" id="MF_00974"/>
    </source>
</evidence>
<dbReference type="EMBL" id="SJPO01000012">
    <property type="protein sequence ID" value="TWT67641.1"/>
    <property type="molecule type" value="Genomic_DNA"/>
</dbReference>
<dbReference type="PROSITE" id="PS50880">
    <property type="entry name" value="TOPRIM"/>
    <property type="match status" value="1"/>
</dbReference>
<dbReference type="Gene3D" id="1.10.860.10">
    <property type="entry name" value="DNAb Helicase, Chain A"/>
    <property type="match status" value="1"/>
</dbReference>
<evidence type="ECO:0000256" key="7">
    <source>
        <dbReference type="ARBA" id="ARBA00022771"/>
    </source>
</evidence>
<dbReference type="GO" id="GO:1990077">
    <property type="term" value="C:primosome complex"/>
    <property type="evidence" value="ECO:0007669"/>
    <property type="project" value="UniProtKB-KW"/>
</dbReference>
<protein>
    <recommendedName>
        <fullName evidence="12">DNA primase</fullName>
        <ecNumber evidence="12">2.7.7.101</ecNumber>
    </recommendedName>
</protein>
<reference evidence="16 17" key="1">
    <citation type="submission" date="2019-02" db="EMBL/GenBank/DDBJ databases">
        <title>Deep-cultivation of Planctomycetes and their phenomic and genomic characterization uncovers novel biology.</title>
        <authorList>
            <person name="Wiegand S."/>
            <person name="Jogler M."/>
            <person name="Boedeker C."/>
            <person name="Pinto D."/>
            <person name="Vollmers J."/>
            <person name="Rivas-Marin E."/>
            <person name="Kohn T."/>
            <person name="Peeters S.H."/>
            <person name="Heuer A."/>
            <person name="Rast P."/>
            <person name="Oberbeckmann S."/>
            <person name="Bunk B."/>
            <person name="Jeske O."/>
            <person name="Meyerdierks A."/>
            <person name="Storesund J.E."/>
            <person name="Kallscheuer N."/>
            <person name="Luecker S."/>
            <person name="Lage O.M."/>
            <person name="Pohl T."/>
            <person name="Merkel B.J."/>
            <person name="Hornburger P."/>
            <person name="Mueller R.-W."/>
            <person name="Bruemmer F."/>
            <person name="Labrenz M."/>
            <person name="Spormann A.M."/>
            <person name="Op Den Camp H."/>
            <person name="Overmann J."/>
            <person name="Amann R."/>
            <person name="Jetten M.S.M."/>
            <person name="Mascher T."/>
            <person name="Medema M.H."/>
            <person name="Devos D.P."/>
            <person name="Kaster A.-K."/>
            <person name="Ovreas L."/>
            <person name="Rohde M."/>
            <person name="Galperin M.Y."/>
            <person name="Jogler C."/>
        </authorList>
    </citation>
    <scope>NUCLEOTIDE SEQUENCE [LARGE SCALE GENOMIC DNA]</scope>
    <source>
        <strain evidence="16 17">Pla123a</strain>
    </source>
</reference>
<feature type="region of interest" description="Disordered" evidence="14">
    <location>
        <begin position="457"/>
        <end position="498"/>
    </location>
</feature>
<dbReference type="GO" id="GO:0000428">
    <property type="term" value="C:DNA-directed RNA polymerase complex"/>
    <property type="evidence" value="ECO:0007669"/>
    <property type="project" value="UniProtKB-KW"/>
</dbReference>
<dbReference type="PANTHER" id="PTHR30313:SF2">
    <property type="entry name" value="DNA PRIMASE"/>
    <property type="match status" value="1"/>
</dbReference>
<sequence>MSNASPLDAKEVVRQQVDIVDVVGESYELRRQGRNYVCRCPWHDDTKPSLTINQERQSWRCWVCDIGGDVFSFVMKRDGIGFREALELLADRVGVSLAPARGKAAQPGGPGDKKTLFAAMAYAEQMFYRCLVESPEAAPARDYLAGRGIDADSIERHRIGFAPDSWDWLKNKATAHGFSQAVLARVGLVRERENKSGAYDFFRGRVMFPIHDLQSRPIAFGGRILPQLAENAGGKYVNSPETPLYSKSNQLYALHIARDAVQKEGFLTVMEGYTDVVMAHQNGLTNVVACCGTALGETHLKLIQRFTDSVALVLDGDAAGQRRASEVLELFVTNQVDLRILTLPENLDPCDFIATPKEGPKDGCGVEAFRKLLANAPDALQHKLNTATNGLVTLHNTHAATRAAEDVLATLAKVPTGMANTAAMLREQSLLSALSGRLRLPQEHLQARLVALRQERASKPLVRQAPQPTNPQPSKPRPNASRAAAPKPARPAADSDPNAALMDSAYENAEEHFPGDALGEPDLDAASFDSVERGSADAVEPTSNLPAKLTANDRELLELMLLDNDCARRISESIPLDSIESSTGQALFLACRDALEVEGQVSLHWVLDALPNERLKSALVAIDDDAQAKSAGDKLRRLSDAIDREQQKQDALQRAKHKAAQLESSLSENQKDEELIRFFENLKSEKNRQTGSLPTEG</sequence>
<keyword evidence="10 12" id="KW-0238">DNA-binding</keyword>
<comment type="caution">
    <text evidence="16">The sequence shown here is derived from an EMBL/GenBank/DDBJ whole genome shotgun (WGS) entry which is preliminary data.</text>
</comment>
<keyword evidence="8 12" id="KW-0862">Zinc</keyword>
<keyword evidence="3 12" id="KW-0808">Transferase</keyword>
<evidence type="ECO:0000256" key="2">
    <source>
        <dbReference type="ARBA" id="ARBA00022515"/>
    </source>
</evidence>
<organism evidence="16 17">
    <name type="scientific">Posidoniimonas polymericola</name>
    <dbReference type="NCBI Taxonomy" id="2528002"/>
    <lineage>
        <taxon>Bacteria</taxon>
        <taxon>Pseudomonadati</taxon>
        <taxon>Planctomycetota</taxon>
        <taxon>Planctomycetia</taxon>
        <taxon>Pirellulales</taxon>
        <taxon>Lacipirellulaceae</taxon>
        <taxon>Posidoniimonas</taxon>
    </lineage>
</organism>
<dbReference type="AlphaFoldDB" id="A0A5C5XYM1"/>
<comment type="similarity">
    <text evidence="12">Belongs to the DnaG primase family.</text>
</comment>
<evidence type="ECO:0000256" key="9">
    <source>
        <dbReference type="ARBA" id="ARBA00022842"/>
    </source>
</evidence>
<evidence type="ECO:0000256" key="10">
    <source>
        <dbReference type="ARBA" id="ARBA00023125"/>
    </source>
</evidence>
<dbReference type="OrthoDB" id="9803773at2"/>
<comment type="domain">
    <text evidence="12">Contains an N-terminal zinc-binding domain, a central core domain that contains the primase activity, and a C-terminal DnaB-binding domain.</text>
</comment>
<dbReference type="InterPro" id="IPR002694">
    <property type="entry name" value="Znf_CHC2"/>
</dbReference>
<dbReference type="SMART" id="SM00493">
    <property type="entry name" value="TOPRIM"/>
    <property type="match status" value="1"/>
</dbReference>
<dbReference type="PANTHER" id="PTHR30313">
    <property type="entry name" value="DNA PRIMASE"/>
    <property type="match status" value="1"/>
</dbReference>
<comment type="cofactor">
    <cofactor evidence="12 13">
        <name>Zn(2+)</name>
        <dbReference type="ChEBI" id="CHEBI:29105"/>
    </cofactor>
    <text evidence="12 13">Binds 1 zinc ion per monomer.</text>
</comment>
<feature type="compositionally biased region" description="Low complexity" evidence="14">
    <location>
        <begin position="477"/>
        <end position="497"/>
    </location>
</feature>
<keyword evidence="17" id="KW-1185">Reference proteome</keyword>
<gene>
    <name evidence="12 16" type="primary">dnaG</name>
    <name evidence="16" type="ORF">Pla123a_41970</name>
</gene>
<keyword evidence="1 12" id="KW-0240">DNA-directed RNA polymerase</keyword>
<name>A0A5C5XYM1_9BACT</name>
<dbReference type="EC" id="2.7.7.101" evidence="12"/>
<feature type="zinc finger region" description="CHC2-type" evidence="12 13">
    <location>
        <begin position="40"/>
        <end position="64"/>
    </location>
</feature>
<dbReference type="InterPro" id="IPR034151">
    <property type="entry name" value="TOPRIM_DnaG_bac"/>
</dbReference>
<accession>A0A5C5XYM1</accession>
<dbReference type="Gene3D" id="3.40.1360.10">
    <property type="match status" value="1"/>
</dbReference>
<evidence type="ECO:0000256" key="13">
    <source>
        <dbReference type="PIRSR" id="PIRSR002811-1"/>
    </source>
</evidence>
<evidence type="ECO:0000256" key="4">
    <source>
        <dbReference type="ARBA" id="ARBA00022695"/>
    </source>
</evidence>
<evidence type="ECO:0000256" key="5">
    <source>
        <dbReference type="ARBA" id="ARBA00022705"/>
    </source>
</evidence>
<feature type="domain" description="Toprim" evidence="15">
    <location>
        <begin position="265"/>
        <end position="346"/>
    </location>
</feature>
<evidence type="ECO:0000313" key="16">
    <source>
        <dbReference type="EMBL" id="TWT67641.1"/>
    </source>
</evidence>
<evidence type="ECO:0000313" key="17">
    <source>
        <dbReference type="Proteomes" id="UP000318478"/>
    </source>
</evidence>
<evidence type="ECO:0000256" key="1">
    <source>
        <dbReference type="ARBA" id="ARBA00022478"/>
    </source>
</evidence>
<evidence type="ECO:0000256" key="11">
    <source>
        <dbReference type="ARBA" id="ARBA00023163"/>
    </source>
</evidence>
<dbReference type="InterPro" id="IPR030846">
    <property type="entry name" value="DnaG_bac"/>
</dbReference>
<dbReference type="NCBIfam" id="TIGR01391">
    <property type="entry name" value="dnaG"/>
    <property type="match status" value="1"/>
</dbReference>
<evidence type="ECO:0000259" key="15">
    <source>
        <dbReference type="PROSITE" id="PS50880"/>
    </source>
</evidence>
<comment type="function">
    <text evidence="12">RNA polymerase that catalyzes the synthesis of short RNA molecules used as primers for DNA polymerase during DNA replication.</text>
</comment>
<keyword evidence="2 12" id="KW-0639">Primosome</keyword>
<dbReference type="GO" id="GO:0003677">
    <property type="term" value="F:DNA binding"/>
    <property type="evidence" value="ECO:0007669"/>
    <property type="project" value="UniProtKB-KW"/>
</dbReference>
<dbReference type="Proteomes" id="UP000318478">
    <property type="component" value="Unassembled WGS sequence"/>
</dbReference>
<dbReference type="GO" id="GO:0006269">
    <property type="term" value="P:DNA replication, synthesis of primer"/>
    <property type="evidence" value="ECO:0007669"/>
    <property type="project" value="UniProtKB-UniRule"/>
</dbReference>
<evidence type="ECO:0000256" key="6">
    <source>
        <dbReference type="ARBA" id="ARBA00022723"/>
    </source>
</evidence>
<dbReference type="InterPro" id="IPR013264">
    <property type="entry name" value="DNAG_N"/>
</dbReference>
<dbReference type="Pfam" id="PF01807">
    <property type="entry name" value="Zn_ribbon_DnaG"/>
    <property type="match status" value="1"/>
</dbReference>
<dbReference type="PIRSF" id="PIRSF002811">
    <property type="entry name" value="DnaG"/>
    <property type="match status" value="1"/>
</dbReference>
<dbReference type="SUPFAM" id="SSF57783">
    <property type="entry name" value="Zinc beta-ribbon"/>
    <property type="match status" value="1"/>
</dbReference>
<keyword evidence="6 12" id="KW-0479">Metal-binding</keyword>
<keyword evidence="9" id="KW-0460">Magnesium</keyword>
<evidence type="ECO:0000256" key="14">
    <source>
        <dbReference type="SAM" id="MobiDB-lite"/>
    </source>
</evidence>
<feature type="region of interest" description="Disordered" evidence="14">
    <location>
        <begin position="646"/>
        <end position="668"/>
    </location>
</feature>
<proteinExistence type="inferred from homology"/>
<keyword evidence="11 12" id="KW-0804">Transcription</keyword>
<dbReference type="InterPro" id="IPR006171">
    <property type="entry name" value="TOPRIM_dom"/>
</dbReference>
<dbReference type="RefSeq" id="WP_146590558.1">
    <property type="nucleotide sequence ID" value="NZ_SJPO01000012.1"/>
</dbReference>
<dbReference type="InterPro" id="IPR006295">
    <property type="entry name" value="DNA_primase_DnaG"/>
</dbReference>
<dbReference type="Gene3D" id="3.90.980.10">
    <property type="entry name" value="DNA primase, catalytic core, N-terminal domain"/>
    <property type="match status" value="1"/>
</dbReference>
<dbReference type="CDD" id="cd03364">
    <property type="entry name" value="TOPRIM_DnaG_primases"/>
    <property type="match status" value="1"/>
</dbReference>
<dbReference type="GO" id="GO:0008270">
    <property type="term" value="F:zinc ion binding"/>
    <property type="evidence" value="ECO:0007669"/>
    <property type="project" value="UniProtKB-UniRule"/>
</dbReference>
<keyword evidence="7 12" id="KW-0863">Zinc-finger</keyword>
<dbReference type="SMART" id="SM00400">
    <property type="entry name" value="ZnF_CHCC"/>
    <property type="match status" value="1"/>
</dbReference>
<dbReference type="InterPro" id="IPR036977">
    <property type="entry name" value="DNA_primase_Znf_CHC2"/>
</dbReference>
<dbReference type="HAMAP" id="MF_00974">
    <property type="entry name" value="DNA_primase_DnaG"/>
    <property type="match status" value="1"/>
</dbReference>